<dbReference type="GeneTree" id="ENSGT01150000287449"/>
<protein>
    <recommendedName>
        <fullName evidence="1">Pyrin domain-containing protein</fullName>
    </recommendedName>
</protein>
<reference evidence="2" key="1">
    <citation type="submission" date="2025-08" db="UniProtKB">
        <authorList>
            <consortium name="Ensembl"/>
        </authorList>
    </citation>
    <scope>IDENTIFICATION</scope>
</reference>
<dbReference type="InterPro" id="IPR004020">
    <property type="entry name" value="DAPIN"/>
</dbReference>
<organism evidence="2 3">
    <name type="scientific">Xiphophorus couchianus</name>
    <name type="common">Monterrey platyfish</name>
    <dbReference type="NCBI Taxonomy" id="32473"/>
    <lineage>
        <taxon>Eukaryota</taxon>
        <taxon>Metazoa</taxon>
        <taxon>Chordata</taxon>
        <taxon>Craniata</taxon>
        <taxon>Vertebrata</taxon>
        <taxon>Euteleostomi</taxon>
        <taxon>Actinopterygii</taxon>
        <taxon>Neopterygii</taxon>
        <taxon>Teleostei</taxon>
        <taxon>Neoteleostei</taxon>
        <taxon>Acanthomorphata</taxon>
        <taxon>Ovalentaria</taxon>
        <taxon>Atherinomorphae</taxon>
        <taxon>Cyprinodontiformes</taxon>
        <taxon>Poeciliidae</taxon>
        <taxon>Poeciliinae</taxon>
        <taxon>Xiphophorus</taxon>
    </lineage>
</organism>
<dbReference type="Pfam" id="PF02758">
    <property type="entry name" value="PYRIN"/>
    <property type="match status" value="1"/>
</dbReference>
<reference evidence="2" key="2">
    <citation type="submission" date="2025-09" db="UniProtKB">
        <authorList>
            <consortium name="Ensembl"/>
        </authorList>
    </citation>
    <scope>IDENTIFICATION</scope>
</reference>
<dbReference type="Ensembl" id="ENSXCOT00000011870.1">
    <property type="protein sequence ID" value="ENSXCOP00000011736.1"/>
    <property type="gene ID" value="ENSXCOG00000008867.1"/>
</dbReference>
<dbReference type="AlphaFoldDB" id="A0A3B5LQQ6"/>
<dbReference type="PROSITE" id="PS50824">
    <property type="entry name" value="DAPIN"/>
    <property type="match status" value="1"/>
</dbReference>
<keyword evidence="3" id="KW-1185">Reference proteome</keyword>
<dbReference type="Proteomes" id="UP000261380">
    <property type="component" value="Unplaced"/>
</dbReference>
<sequence length="92" mass="10596">IGISYICLTELIISKTRRTFKWYLQQHELEGHRSIPTSYLEQAERTKTVSKMIENYTEDVAVTVAVTILKKQQRNDLAQKLSNAHPGDYAIT</sequence>
<evidence type="ECO:0000313" key="2">
    <source>
        <dbReference type="Ensembl" id="ENSXCOP00000011736.1"/>
    </source>
</evidence>
<name>A0A3B5LQQ6_9TELE</name>
<dbReference type="STRING" id="32473.ENSXCOP00000011736"/>
<accession>A0A3B5LQQ6</accession>
<evidence type="ECO:0000259" key="1">
    <source>
        <dbReference type="PROSITE" id="PS50824"/>
    </source>
</evidence>
<evidence type="ECO:0000313" key="3">
    <source>
        <dbReference type="Proteomes" id="UP000261380"/>
    </source>
</evidence>
<dbReference type="Gene3D" id="1.10.533.10">
    <property type="entry name" value="Death Domain, Fas"/>
    <property type="match status" value="1"/>
</dbReference>
<dbReference type="SMART" id="SM01289">
    <property type="entry name" value="PYRIN"/>
    <property type="match status" value="1"/>
</dbReference>
<proteinExistence type="predicted"/>
<dbReference type="InterPro" id="IPR011029">
    <property type="entry name" value="DEATH-like_dom_sf"/>
</dbReference>
<dbReference type="SUPFAM" id="SSF47986">
    <property type="entry name" value="DEATH domain"/>
    <property type="match status" value="1"/>
</dbReference>
<feature type="domain" description="Pyrin" evidence="1">
    <location>
        <begin position="10"/>
        <end position="87"/>
    </location>
</feature>